<proteinExistence type="predicted"/>
<name>A0A8E1V6Y9_9GAMM</name>
<accession>A0A8E1V6Y9</accession>
<evidence type="ECO:0000256" key="1">
    <source>
        <dbReference type="SAM" id="MobiDB-lite"/>
    </source>
</evidence>
<dbReference type="Proteomes" id="UP000071979">
    <property type="component" value="Unassembled WGS sequence"/>
</dbReference>
<reference evidence="2 3" key="1">
    <citation type="journal article" date="2016" name="Front. Microbiol.">
        <title>Genomic Resource of Rice Seed Associated Bacteria.</title>
        <authorList>
            <person name="Midha S."/>
            <person name="Bansal K."/>
            <person name="Sharma S."/>
            <person name="Kumar N."/>
            <person name="Patil P.P."/>
            <person name="Chaudhry V."/>
            <person name="Patil P.B."/>
        </authorList>
    </citation>
    <scope>NUCLEOTIDE SEQUENCE [LARGE SCALE GENOMIC DNA]</scope>
    <source>
        <strain evidence="2 3">SA3</strain>
    </source>
</reference>
<gene>
    <name evidence="2" type="ORF">SA3R_21710</name>
</gene>
<dbReference type="EMBL" id="LDSE01000050">
    <property type="protein sequence ID" value="KTS65082.1"/>
    <property type="molecule type" value="Genomic_DNA"/>
</dbReference>
<organism evidence="2 3">
    <name type="scientific">Pantoea dispersa</name>
    <dbReference type="NCBI Taxonomy" id="59814"/>
    <lineage>
        <taxon>Bacteria</taxon>
        <taxon>Pseudomonadati</taxon>
        <taxon>Pseudomonadota</taxon>
        <taxon>Gammaproteobacteria</taxon>
        <taxon>Enterobacterales</taxon>
        <taxon>Erwiniaceae</taxon>
        <taxon>Pantoea</taxon>
    </lineage>
</organism>
<protein>
    <submittedName>
        <fullName evidence="2">Uncharacterized protein</fullName>
    </submittedName>
</protein>
<comment type="caution">
    <text evidence="2">The sequence shown here is derived from an EMBL/GenBank/DDBJ whole genome shotgun (WGS) entry which is preliminary data.</text>
</comment>
<dbReference type="AlphaFoldDB" id="A0A8E1V6Y9"/>
<sequence>MEDQATSRKIAQGPRKRVEKAVKTAAGISEMIRSVLPKQVKRGDAAARKNSASVTVSPAAGYARRLQ</sequence>
<feature type="region of interest" description="Disordered" evidence="1">
    <location>
        <begin position="42"/>
        <end position="67"/>
    </location>
</feature>
<evidence type="ECO:0000313" key="3">
    <source>
        <dbReference type="Proteomes" id="UP000071979"/>
    </source>
</evidence>
<evidence type="ECO:0000313" key="2">
    <source>
        <dbReference type="EMBL" id="KTS65082.1"/>
    </source>
</evidence>